<evidence type="ECO:0000313" key="1">
    <source>
        <dbReference type="EMBL" id="KIM79267.1"/>
    </source>
</evidence>
<name>A0A0C3BPN7_PILCF</name>
<evidence type="ECO:0000313" key="2">
    <source>
        <dbReference type="Proteomes" id="UP000054166"/>
    </source>
</evidence>
<keyword evidence="2" id="KW-1185">Reference proteome</keyword>
<organism evidence="1 2">
    <name type="scientific">Piloderma croceum (strain F 1598)</name>
    <dbReference type="NCBI Taxonomy" id="765440"/>
    <lineage>
        <taxon>Eukaryota</taxon>
        <taxon>Fungi</taxon>
        <taxon>Dikarya</taxon>
        <taxon>Basidiomycota</taxon>
        <taxon>Agaricomycotina</taxon>
        <taxon>Agaricomycetes</taxon>
        <taxon>Agaricomycetidae</taxon>
        <taxon>Atheliales</taxon>
        <taxon>Atheliaceae</taxon>
        <taxon>Piloderma</taxon>
    </lineage>
</organism>
<proteinExistence type="predicted"/>
<dbReference type="AlphaFoldDB" id="A0A0C3BPN7"/>
<gene>
    <name evidence="1" type="ORF">PILCRDRAFT_561666</name>
</gene>
<reference evidence="2" key="2">
    <citation type="submission" date="2015-01" db="EMBL/GenBank/DDBJ databases">
        <title>Evolutionary Origins and Diversification of the Mycorrhizal Mutualists.</title>
        <authorList>
            <consortium name="DOE Joint Genome Institute"/>
            <consortium name="Mycorrhizal Genomics Consortium"/>
            <person name="Kohler A."/>
            <person name="Kuo A."/>
            <person name="Nagy L.G."/>
            <person name="Floudas D."/>
            <person name="Copeland A."/>
            <person name="Barry K.W."/>
            <person name="Cichocki N."/>
            <person name="Veneault-Fourrey C."/>
            <person name="LaButti K."/>
            <person name="Lindquist E.A."/>
            <person name="Lipzen A."/>
            <person name="Lundell T."/>
            <person name="Morin E."/>
            <person name="Murat C."/>
            <person name="Riley R."/>
            <person name="Ohm R."/>
            <person name="Sun H."/>
            <person name="Tunlid A."/>
            <person name="Henrissat B."/>
            <person name="Grigoriev I.V."/>
            <person name="Hibbett D.S."/>
            <person name="Martin F."/>
        </authorList>
    </citation>
    <scope>NUCLEOTIDE SEQUENCE [LARGE SCALE GENOMIC DNA]</scope>
    <source>
        <strain evidence="2">F 1598</strain>
    </source>
</reference>
<dbReference type="Proteomes" id="UP000054166">
    <property type="component" value="Unassembled WGS sequence"/>
</dbReference>
<dbReference type="InParanoid" id="A0A0C3BPN7"/>
<dbReference type="EMBL" id="KN833010">
    <property type="protein sequence ID" value="KIM79267.1"/>
    <property type="molecule type" value="Genomic_DNA"/>
</dbReference>
<accession>A0A0C3BPN7</accession>
<protein>
    <submittedName>
        <fullName evidence="1">Uncharacterized protein</fullName>
    </submittedName>
</protein>
<reference evidence="1 2" key="1">
    <citation type="submission" date="2014-04" db="EMBL/GenBank/DDBJ databases">
        <authorList>
            <consortium name="DOE Joint Genome Institute"/>
            <person name="Kuo A."/>
            <person name="Tarkka M."/>
            <person name="Buscot F."/>
            <person name="Kohler A."/>
            <person name="Nagy L.G."/>
            <person name="Floudas D."/>
            <person name="Copeland A."/>
            <person name="Barry K.W."/>
            <person name="Cichocki N."/>
            <person name="Veneault-Fourrey C."/>
            <person name="LaButti K."/>
            <person name="Lindquist E.A."/>
            <person name="Lipzen A."/>
            <person name="Lundell T."/>
            <person name="Morin E."/>
            <person name="Murat C."/>
            <person name="Sun H."/>
            <person name="Tunlid A."/>
            <person name="Henrissat B."/>
            <person name="Grigoriev I.V."/>
            <person name="Hibbett D.S."/>
            <person name="Martin F."/>
            <person name="Nordberg H.P."/>
            <person name="Cantor M.N."/>
            <person name="Hua S.X."/>
        </authorList>
    </citation>
    <scope>NUCLEOTIDE SEQUENCE [LARGE SCALE GENOMIC DNA]</scope>
    <source>
        <strain evidence="1 2">F 1598</strain>
    </source>
</reference>
<sequence length="223" mass="25522">MNVIFVQIAVPTCTYRYDTDTRCSLESPTGRQKAVGYRLVTVQKLLSMPRVSSLPWFPNVHPKFSCETKCTPIYTDQASLRVRVHACRTGRVVIYNHLLHYRTAAPHLDLCTLFGLSASIHPGASVTRHWIFEAATPSKFLYYSADLQTIGFSIWKWRQLFVEDWTVGHTVALTKYASDYCHKAHFERVQQEITSDRRTGRLFVSRPNFCTMHGVLAYSGVID</sequence>
<dbReference type="HOGENOM" id="CLU_1240537_0_0_1"/>